<comment type="caution">
    <text evidence="1">The sequence shown here is derived from an EMBL/GenBank/DDBJ whole genome shotgun (WGS) entry which is preliminary data.</text>
</comment>
<dbReference type="SUPFAM" id="SSF48371">
    <property type="entry name" value="ARM repeat"/>
    <property type="match status" value="1"/>
</dbReference>
<protein>
    <recommendedName>
        <fullName evidence="3">Leucine rich repeat variant</fullName>
    </recommendedName>
</protein>
<dbReference type="InterPro" id="IPR011989">
    <property type="entry name" value="ARM-like"/>
</dbReference>
<sequence length="206" mass="21941">MAGETEHSPRPPVLTARATADELASLSLSADPAVRAAVAAHPNTTPHILGTLAADFPAEVLRNPALPLLRLANPRFMTGWPQAGLIALVRRPDAPAWLRALALTHPRTEYQVAVASHPALTAAERAQLAAHPAWLVRARIAARPDTPLDLLDAFAHDPDYGVRLAAASRPDLPERSVAALLNDPSRLVQQVMRQTLGAPSASRRPG</sequence>
<dbReference type="InterPro" id="IPR004830">
    <property type="entry name" value="LRR_variant"/>
</dbReference>
<name>A0ABT9MDV9_9DEIO</name>
<dbReference type="Proteomes" id="UP001232163">
    <property type="component" value="Unassembled WGS sequence"/>
</dbReference>
<dbReference type="InterPro" id="IPR016024">
    <property type="entry name" value="ARM-type_fold"/>
</dbReference>
<keyword evidence="2" id="KW-1185">Reference proteome</keyword>
<dbReference type="EMBL" id="JAURUR010000006">
    <property type="protein sequence ID" value="MDP9764768.1"/>
    <property type="molecule type" value="Genomic_DNA"/>
</dbReference>
<proteinExistence type="predicted"/>
<organism evidence="1 2">
    <name type="scientific">Deinococcus enclensis</name>
    <dbReference type="NCBI Taxonomy" id="1049582"/>
    <lineage>
        <taxon>Bacteria</taxon>
        <taxon>Thermotogati</taxon>
        <taxon>Deinococcota</taxon>
        <taxon>Deinococci</taxon>
        <taxon>Deinococcales</taxon>
        <taxon>Deinococcaceae</taxon>
        <taxon>Deinococcus</taxon>
    </lineage>
</organism>
<gene>
    <name evidence="1" type="ORF">QO006_002214</name>
</gene>
<dbReference type="Pfam" id="PF01816">
    <property type="entry name" value="LRV"/>
    <property type="match status" value="2"/>
</dbReference>
<evidence type="ECO:0000313" key="2">
    <source>
        <dbReference type="Proteomes" id="UP001232163"/>
    </source>
</evidence>
<dbReference type="RefSeq" id="WP_307466313.1">
    <property type="nucleotide sequence ID" value="NZ_JAURUR010000006.1"/>
</dbReference>
<reference evidence="1 2" key="1">
    <citation type="submission" date="2023-07" db="EMBL/GenBank/DDBJ databases">
        <title>Genomic Encyclopedia of Type Strains, Phase IV (KMG-IV): sequencing the most valuable type-strain genomes for metagenomic binning, comparative biology and taxonomic classification.</title>
        <authorList>
            <person name="Goeker M."/>
        </authorList>
    </citation>
    <scope>NUCLEOTIDE SEQUENCE [LARGE SCALE GENOMIC DNA]</scope>
    <source>
        <strain evidence="1 2">NIO-1023</strain>
    </source>
</reference>
<evidence type="ECO:0000313" key="1">
    <source>
        <dbReference type="EMBL" id="MDP9764768.1"/>
    </source>
</evidence>
<evidence type="ECO:0008006" key="3">
    <source>
        <dbReference type="Google" id="ProtNLM"/>
    </source>
</evidence>
<dbReference type="Gene3D" id="1.25.10.10">
    <property type="entry name" value="Leucine-rich Repeat Variant"/>
    <property type="match status" value="1"/>
</dbReference>
<accession>A0ABT9MDV9</accession>